<sequence length="300" mass="32410">MPKIKANGIEIEYDCFGNTDAEAVLLISGLGTQMTRWSETFCQILAEQGYRVIRFDNRDAGLSTHFNSGSIPDLAAIADAVSRNETPNVSYTLFDMANDAIGLLDSLMIKRAHVVGRSMGGMIAQLLASEHAERVLSLVSIMSSTGNRDLPQASPAVMAAMTSPAPHPLKDEQGYLAHCVDFSQVIAGRGYPFDESTQRDQALAEVKRAYNPSGFWRHIAAIAATGDLRLRLANITAPTLVLHGSDDPLVPPEAGKDTAANIQGAELRIVEGMGHDFPPSLFRFLAGVIADNARRARQTF</sequence>
<proteinExistence type="predicted"/>
<dbReference type="GO" id="GO:0004806">
    <property type="term" value="F:triacylglycerol lipase activity"/>
    <property type="evidence" value="ECO:0007669"/>
    <property type="project" value="TreeGrafter"/>
</dbReference>
<evidence type="ECO:0000313" key="3">
    <source>
        <dbReference type="Proteomes" id="UP000275663"/>
    </source>
</evidence>
<dbReference type="EMBL" id="CP034464">
    <property type="protein sequence ID" value="AZP10914.1"/>
    <property type="molecule type" value="Genomic_DNA"/>
</dbReference>
<dbReference type="SUPFAM" id="SSF53474">
    <property type="entry name" value="alpha/beta-Hydrolases"/>
    <property type="match status" value="1"/>
</dbReference>
<evidence type="ECO:0000259" key="1">
    <source>
        <dbReference type="Pfam" id="PF00561"/>
    </source>
</evidence>
<dbReference type="GO" id="GO:0046503">
    <property type="term" value="P:glycerolipid catabolic process"/>
    <property type="evidence" value="ECO:0007669"/>
    <property type="project" value="TreeGrafter"/>
</dbReference>
<dbReference type="Gene3D" id="3.40.50.1820">
    <property type="entry name" value="alpha/beta hydrolase"/>
    <property type="match status" value="1"/>
</dbReference>
<evidence type="ECO:0000313" key="2">
    <source>
        <dbReference type="EMBL" id="AZP10914.1"/>
    </source>
</evidence>
<dbReference type="Proteomes" id="UP000275663">
    <property type="component" value="Chromosome"/>
</dbReference>
<dbReference type="InterPro" id="IPR000073">
    <property type="entry name" value="AB_hydrolase_1"/>
</dbReference>
<dbReference type="InterPro" id="IPR050471">
    <property type="entry name" value="AB_hydrolase"/>
</dbReference>
<gene>
    <name evidence="2" type="ORF">EJN92_02095</name>
</gene>
<dbReference type="PANTHER" id="PTHR43433">
    <property type="entry name" value="HYDROLASE, ALPHA/BETA FOLD FAMILY PROTEIN"/>
    <property type="match status" value="1"/>
</dbReference>
<accession>A0A3S9HFI5</accession>
<dbReference type="KEGG" id="upv:EJN92_02095"/>
<reference evidence="2 3" key="1">
    <citation type="journal article" date="2011" name="Int. J. Syst. Evol. Microbiol.">
        <title>Description of Undibacterium oligocarboniphilum sp. nov., isolated from purified water, and Undibacterium pigrum strain CCUG 49012 as the type strain of Undibacterium parvum sp. nov., and emended descriptions of the genus Undibacterium and the species Undibacterium pigrum.</title>
        <authorList>
            <person name="Eder W."/>
            <person name="Wanner G."/>
            <person name="Ludwig W."/>
            <person name="Busse H.J."/>
            <person name="Ziemke-Kageler F."/>
            <person name="Lang E."/>
        </authorList>
    </citation>
    <scope>NUCLEOTIDE SEQUENCE [LARGE SCALE GENOMIC DNA]</scope>
    <source>
        <strain evidence="2 3">DSM 23061</strain>
    </source>
</reference>
<dbReference type="AlphaFoldDB" id="A0A3S9HFI5"/>
<keyword evidence="2" id="KW-0378">Hydrolase</keyword>
<dbReference type="RefSeq" id="WP_126126313.1">
    <property type="nucleotide sequence ID" value="NZ_CP034464.1"/>
</dbReference>
<dbReference type="InterPro" id="IPR029058">
    <property type="entry name" value="AB_hydrolase_fold"/>
</dbReference>
<keyword evidence="3" id="KW-1185">Reference proteome</keyword>
<protein>
    <submittedName>
        <fullName evidence="2">Alpha/beta hydrolase</fullName>
    </submittedName>
</protein>
<dbReference type="PANTHER" id="PTHR43433:SF5">
    <property type="entry name" value="AB HYDROLASE-1 DOMAIN-CONTAINING PROTEIN"/>
    <property type="match status" value="1"/>
</dbReference>
<name>A0A3S9HFI5_9BURK</name>
<dbReference type="OrthoDB" id="9798888at2"/>
<organism evidence="2 3">
    <name type="scientific">Undibacterium parvum</name>
    <dbReference type="NCBI Taxonomy" id="401471"/>
    <lineage>
        <taxon>Bacteria</taxon>
        <taxon>Pseudomonadati</taxon>
        <taxon>Pseudomonadota</taxon>
        <taxon>Betaproteobacteria</taxon>
        <taxon>Burkholderiales</taxon>
        <taxon>Oxalobacteraceae</taxon>
        <taxon>Undibacterium</taxon>
    </lineage>
</organism>
<dbReference type="Pfam" id="PF00561">
    <property type="entry name" value="Abhydrolase_1"/>
    <property type="match status" value="1"/>
</dbReference>
<feature type="domain" description="AB hydrolase-1" evidence="1">
    <location>
        <begin position="23"/>
        <end position="276"/>
    </location>
</feature>